<reference evidence="4" key="1">
    <citation type="submission" date="2020-06" db="EMBL/GenBank/DDBJ databases">
        <authorList>
            <person name="Li T."/>
            <person name="Hu X."/>
            <person name="Zhang T."/>
            <person name="Song X."/>
            <person name="Zhang H."/>
            <person name="Dai N."/>
            <person name="Sheng W."/>
            <person name="Hou X."/>
            <person name="Wei L."/>
        </authorList>
    </citation>
    <scope>NUCLEOTIDE SEQUENCE</scope>
    <source>
        <strain evidence="4">G01</strain>
        <tissue evidence="4">Leaf</tissue>
    </source>
</reference>
<dbReference type="GO" id="GO:0016706">
    <property type="term" value="F:2-oxoglutarate-dependent dioxygenase activity"/>
    <property type="evidence" value="ECO:0007669"/>
    <property type="project" value="UniProtKB-ARBA"/>
</dbReference>
<dbReference type="SUPFAM" id="SSF51197">
    <property type="entry name" value="Clavaminate synthase-like"/>
    <property type="match status" value="1"/>
</dbReference>
<dbReference type="Pfam" id="PF14226">
    <property type="entry name" value="DIOX_N"/>
    <property type="match status" value="1"/>
</dbReference>
<gene>
    <name evidence="4" type="ORF">Sangu_0029700</name>
</gene>
<dbReference type="InterPro" id="IPR026992">
    <property type="entry name" value="DIOX_N"/>
</dbReference>
<dbReference type="AlphaFoldDB" id="A0AAW2RHV2"/>
<dbReference type="EMBL" id="JACGWK010000001">
    <property type="protein sequence ID" value="KAL0379654.1"/>
    <property type="molecule type" value="Genomic_DNA"/>
</dbReference>
<evidence type="ECO:0000256" key="1">
    <source>
        <dbReference type="ARBA" id="ARBA00022723"/>
    </source>
</evidence>
<comment type="caution">
    <text evidence="4">The sequence shown here is derived from an EMBL/GenBank/DDBJ whole genome shotgun (WGS) entry which is preliminary data.</text>
</comment>
<sequence>MEPKVISGIQFSSLPSSYIRPESQRPKLSEVVEFDSVPIIDLGCEDRSLIIKQIGDACREYGFFQVINHGVSKEMVDKILEWLMNSLVYLWKRR</sequence>
<dbReference type="Gene3D" id="2.60.120.330">
    <property type="entry name" value="B-lactam Antibiotic, Isopenicillin N Synthase, Chain"/>
    <property type="match status" value="1"/>
</dbReference>
<name>A0AAW2RHV2_9LAMI</name>
<organism evidence="4">
    <name type="scientific">Sesamum angustifolium</name>
    <dbReference type="NCBI Taxonomy" id="2727405"/>
    <lineage>
        <taxon>Eukaryota</taxon>
        <taxon>Viridiplantae</taxon>
        <taxon>Streptophyta</taxon>
        <taxon>Embryophyta</taxon>
        <taxon>Tracheophyta</taxon>
        <taxon>Spermatophyta</taxon>
        <taxon>Magnoliopsida</taxon>
        <taxon>eudicotyledons</taxon>
        <taxon>Gunneridae</taxon>
        <taxon>Pentapetalae</taxon>
        <taxon>asterids</taxon>
        <taxon>lamiids</taxon>
        <taxon>Lamiales</taxon>
        <taxon>Pedaliaceae</taxon>
        <taxon>Sesamum</taxon>
    </lineage>
</organism>
<proteinExistence type="predicted"/>
<accession>A0AAW2RHV2</accession>
<reference evidence="4" key="2">
    <citation type="journal article" date="2024" name="Plant">
        <title>Genomic evolution and insights into agronomic trait innovations of Sesamum species.</title>
        <authorList>
            <person name="Miao H."/>
            <person name="Wang L."/>
            <person name="Qu L."/>
            <person name="Liu H."/>
            <person name="Sun Y."/>
            <person name="Le M."/>
            <person name="Wang Q."/>
            <person name="Wei S."/>
            <person name="Zheng Y."/>
            <person name="Lin W."/>
            <person name="Duan Y."/>
            <person name="Cao H."/>
            <person name="Xiong S."/>
            <person name="Wang X."/>
            <person name="Wei L."/>
            <person name="Li C."/>
            <person name="Ma Q."/>
            <person name="Ju M."/>
            <person name="Zhao R."/>
            <person name="Li G."/>
            <person name="Mu C."/>
            <person name="Tian Q."/>
            <person name="Mei H."/>
            <person name="Zhang T."/>
            <person name="Gao T."/>
            <person name="Zhang H."/>
        </authorList>
    </citation>
    <scope>NUCLEOTIDE SEQUENCE</scope>
    <source>
        <strain evidence="4">G01</strain>
    </source>
</reference>
<keyword evidence="2" id="KW-0408">Iron</keyword>
<dbReference type="InterPro" id="IPR027443">
    <property type="entry name" value="IPNS-like_sf"/>
</dbReference>
<protein>
    <submittedName>
        <fullName evidence="4">Protein DOWNY MILDEW RESISTANCE 6</fullName>
    </submittedName>
</protein>
<keyword evidence="1" id="KW-0479">Metal-binding</keyword>
<dbReference type="GO" id="GO:0046872">
    <property type="term" value="F:metal ion binding"/>
    <property type="evidence" value="ECO:0007669"/>
    <property type="project" value="UniProtKB-KW"/>
</dbReference>
<evidence type="ECO:0000313" key="4">
    <source>
        <dbReference type="EMBL" id="KAL0379654.1"/>
    </source>
</evidence>
<evidence type="ECO:0000259" key="3">
    <source>
        <dbReference type="Pfam" id="PF14226"/>
    </source>
</evidence>
<feature type="domain" description="Non-haem dioxygenase N-terminal" evidence="3">
    <location>
        <begin position="37"/>
        <end position="83"/>
    </location>
</feature>
<evidence type="ECO:0000256" key="2">
    <source>
        <dbReference type="ARBA" id="ARBA00023004"/>
    </source>
</evidence>